<dbReference type="GO" id="GO:0015074">
    <property type="term" value="P:DNA integration"/>
    <property type="evidence" value="ECO:0007669"/>
    <property type="project" value="UniProtKB-KW"/>
</dbReference>
<reference evidence="5" key="1">
    <citation type="submission" date="2023-01" db="EMBL/GenBank/DDBJ databases">
        <title>Human gut microbiome strain richness.</title>
        <authorList>
            <person name="Chen-Liaw A."/>
        </authorList>
    </citation>
    <scope>NUCLEOTIDE SEQUENCE</scope>
    <source>
        <strain evidence="5">1001217st2_G6_1001217B_191108</strain>
    </source>
</reference>
<evidence type="ECO:0000256" key="1">
    <source>
        <dbReference type="ARBA" id="ARBA00004496"/>
    </source>
</evidence>
<dbReference type="InterPro" id="IPR013762">
    <property type="entry name" value="Integrase-like_cat_sf"/>
</dbReference>
<evidence type="ECO:0000256" key="2">
    <source>
        <dbReference type="ARBA" id="ARBA00022908"/>
    </source>
</evidence>
<dbReference type="SUPFAM" id="SSF56349">
    <property type="entry name" value="DNA breaking-rejoining enzymes"/>
    <property type="match status" value="1"/>
</dbReference>
<evidence type="ECO:0000259" key="4">
    <source>
        <dbReference type="PROSITE" id="PS51898"/>
    </source>
</evidence>
<dbReference type="GO" id="GO:0003677">
    <property type="term" value="F:DNA binding"/>
    <property type="evidence" value="ECO:0007669"/>
    <property type="project" value="InterPro"/>
</dbReference>
<accession>A0AB35IQZ6</accession>
<dbReference type="InterPro" id="IPR050090">
    <property type="entry name" value="Tyrosine_recombinase_XerCD"/>
</dbReference>
<evidence type="ECO:0000313" key="5">
    <source>
        <dbReference type="EMBL" id="MDB7086028.1"/>
    </source>
</evidence>
<proteinExistence type="predicted"/>
<comment type="caution">
    <text evidence="5">The sequence shown here is derived from an EMBL/GenBank/DDBJ whole genome shotgun (WGS) entry which is preliminary data.</text>
</comment>
<dbReference type="GO" id="GO:0005737">
    <property type="term" value="C:cytoplasm"/>
    <property type="evidence" value="ECO:0007669"/>
    <property type="project" value="UniProtKB-SubCell"/>
</dbReference>
<dbReference type="AlphaFoldDB" id="A0AB35IQZ6"/>
<gene>
    <name evidence="5" type="ORF">PM738_19825</name>
</gene>
<dbReference type="InterPro" id="IPR002104">
    <property type="entry name" value="Integrase_catalytic"/>
</dbReference>
<dbReference type="RefSeq" id="WP_272019416.1">
    <property type="nucleotide sequence ID" value="NZ_JAQLKE010000079.1"/>
</dbReference>
<dbReference type="GO" id="GO:0006310">
    <property type="term" value="P:DNA recombination"/>
    <property type="evidence" value="ECO:0007669"/>
    <property type="project" value="UniProtKB-KW"/>
</dbReference>
<keyword evidence="3" id="KW-0233">DNA recombination</keyword>
<keyword evidence="2" id="KW-0229">DNA integration</keyword>
<dbReference type="PROSITE" id="PS51898">
    <property type="entry name" value="TYR_RECOMBINASE"/>
    <property type="match status" value="1"/>
</dbReference>
<name>A0AB35IQZ6_9FIRM</name>
<comment type="subcellular location">
    <subcellularLocation>
        <location evidence="1">Cytoplasm</location>
    </subcellularLocation>
</comment>
<organism evidence="5 6">
    <name type="scientific">Thomasclavelia ramosa</name>
    <dbReference type="NCBI Taxonomy" id="1547"/>
    <lineage>
        <taxon>Bacteria</taxon>
        <taxon>Bacillati</taxon>
        <taxon>Bacillota</taxon>
        <taxon>Erysipelotrichia</taxon>
        <taxon>Erysipelotrichales</taxon>
        <taxon>Coprobacillaceae</taxon>
        <taxon>Thomasclavelia</taxon>
    </lineage>
</organism>
<dbReference type="Gene3D" id="1.10.443.10">
    <property type="entry name" value="Intergrase catalytic core"/>
    <property type="match status" value="1"/>
</dbReference>
<dbReference type="Pfam" id="PF00589">
    <property type="entry name" value="Phage_integrase"/>
    <property type="match status" value="1"/>
</dbReference>
<feature type="domain" description="Tyr recombinase" evidence="4">
    <location>
        <begin position="105"/>
        <end position="304"/>
    </location>
</feature>
<protein>
    <submittedName>
        <fullName evidence="5">Tyrosine-type recombinase/integrase</fullName>
    </submittedName>
</protein>
<evidence type="ECO:0000313" key="6">
    <source>
        <dbReference type="Proteomes" id="UP001211987"/>
    </source>
</evidence>
<evidence type="ECO:0000256" key="3">
    <source>
        <dbReference type="ARBA" id="ARBA00023172"/>
    </source>
</evidence>
<dbReference type="PANTHER" id="PTHR30349:SF77">
    <property type="entry name" value="TYROSINE RECOMBINASE XERC"/>
    <property type="match status" value="1"/>
</dbReference>
<dbReference type="PANTHER" id="PTHR30349">
    <property type="entry name" value="PHAGE INTEGRASE-RELATED"/>
    <property type="match status" value="1"/>
</dbReference>
<dbReference type="EMBL" id="JAQLKE010000079">
    <property type="protein sequence ID" value="MDB7086028.1"/>
    <property type="molecule type" value="Genomic_DNA"/>
</dbReference>
<dbReference type="InterPro" id="IPR011010">
    <property type="entry name" value="DNA_brk_join_enz"/>
</dbReference>
<sequence length="323" mass="38330">MNPEFKSQFNIYFQKFINEKKATGYKYETECGILIRFDDYLFTNNIITINQDNIKNFIFADPNRKEKTLHNITTVINQFILFLNKHGKDTKIYPLSMLPKEKSQYIPYIFTKKEIMKILEQASQLNTSIKDPYKNISFRLLFELLYSCGLRISESLSLKVIHIDKNKMTIMIRHTKQYRDRDIPINTNLIKKIDCFIKETSKTDNMYLFSNNDQYTHYSYQKVHTVFKEILFKCNIPYNGRDKGPNIHSLRHTFAVHSLRKQINEGKELMSILPVLSKYMGHRNISGTQKYLHLIKEFFSDCITDQMRQVIPNIENNGDINEK</sequence>
<dbReference type="Proteomes" id="UP001211987">
    <property type="component" value="Unassembled WGS sequence"/>
</dbReference>